<dbReference type="InterPro" id="IPR036390">
    <property type="entry name" value="WH_DNA-bd_sf"/>
</dbReference>
<accession>A0ABN6M9P7</accession>
<dbReference type="Proteomes" id="UP001320544">
    <property type="component" value="Chromosome"/>
</dbReference>
<evidence type="ECO:0000313" key="2">
    <source>
        <dbReference type="EMBL" id="BDE94714.1"/>
    </source>
</evidence>
<dbReference type="SUPFAM" id="SSF46785">
    <property type="entry name" value="Winged helix' DNA-binding domain"/>
    <property type="match status" value="1"/>
</dbReference>
<dbReference type="PANTHER" id="PTHR33169">
    <property type="entry name" value="PADR-FAMILY TRANSCRIPTIONAL REGULATOR"/>
    <property type="match status" value="1"/>
</dbReference>
<dbReference type="InterPro" id="IPR052509">
    <property type="entry name" value="Metal_resp_DNA-bind_regulator"/>
</dbReference>
<dbReference type="InterPro" id="IPR005149">
    <property type="entry name" value="Tscrpt_reg_PadR_N"/>
</dbReference>
<reference evidence="2 3" key="1">
    <citation type="submission" date="2022-01" db="EMBL/GenBank/DDBJ databases">
        <title>Novel bile acid biosynthetic pathways are enriched in the microbiome of centenarians.</title>
        <authorList>
            <person name="Sato Y."/>
            <person name="Atarashi K."/>
            <person name="Plichta R.D."/>
            <person name="Arai Y."/>
            <person name="Sasajima S."/>
            <person name="Kearney M.S."/>
            <person name="Suda W."/>
            <person name="Takeshita K."/>
            <person name="Sasaki T."/>
            <person name="Okamoto S."/>
            <person name="Skelly N.A."/>
            <person name="Okamura Y."/>
            <person name="Vlamakis H."/>
            <person name="Li Y."/>
            <person name="Tanoue T."/>
            <person name="Takei H."/>
            <person name="Nittono H."/>
            <person name="Narushima S."/>
            <person name="Irie J."/>
            <person name="Itoh H."/>
            <person name="Moriya K."/>
            <person name="Sugiura Y."/>
            <person name="Suematsu M."/>
            <person name="Moritoki N."/>
            <person name="Shibata S."/>
            <person name="Littman R.D."/>
            <person name="Fischbach A.M."/>
            <person name="Uwamino Y."/>
            <person name="Inoue T."/>
            <person name="Honda A."/>
            <person name="Hattori M."/>
            <person name="Murai T."/>
            <person name="Xavier J.R."/>
            <person name="Hirose N."/>
            <person name="Honda K."/>
        </authorList>
    </citation>
    <scope>NUCLEOTIDE SEQUENCE [LARGE SCALE GENOMIC DNA]</scope>
    <source>
        <strain evidence="2 3">CE91-St30</strain>
    </source>
</reference>
<sequence>MQQRFSQQMKKGALDMLVLKLLEHEEKYGYQLISELRERTNDTVTLKEGTLYPILYRLEDGDLVESRMGDKAGREPARKYYAITEQGRIALREMFEIWSEFDRCVQAIMEGTGSE</sequence>
<dbReference type="Gene3D" id="1.10.10.10">
    <property type="entry name" value="Winged helix-like DNA-binding domain superfamily/Winged helix DNA-binding domain"/>
    <property type="match status" value="1"/>
</dbReference>
<keyword evidence="3" id="KW-1185">Reference proteome</keyword>
<proteinExistence type="predicted"/>
<feature type="domain" description="Transcription regulator PadR N-terminal" evidence="1">
    <location>
        <begin position="18"/>
        <end position="93"/>
    </location>
</feature>
<evidence type="ECO:0000259" key="1">
    <source>
        <dbReference type="Pfam" id="PF03551"/>
    </source>
</evidence>
<dbReference type="EMBL" id="AP025564">
    <property type="protein sequence ID" value="BDE94714.1"/>
    <property type="molecule type" value="Genomic_DNA"/>
</dbReference>
<organism evidence="2 3">
    <name type="scientific">Raoultibacter timonensis</name>
    <dbReference type="NCBI Taxonomy" id="1907662"/>
    <lineage>
        <taxon>Bacteria</taxon>
        <taxon>Bacillati</taxon>
        <taxon>Actinomycetota</taxon>
        <taxon>Coriobacteriia</taxon>
        <taxon>Eggerthellales</taxon>
        <taxon>Eggerthellaceae</taxon>
        <taxon>Raoultibacter</taxon>
    </lineage>
</organism>
<dbReference type="InterPro" id="IPR036388">
    <property type="entry name" value="WH-like_DNA-bd_sf"/>
</dbReference>
<evidence type="ECO:0000313" key="3">
    <source>
        <dbReference type="Proteomes" id="UP001320544"/>
    </source>
</evidence>
<gene>
    <name evidence="2" type="ORF">CE91St30_00470</name>
</gene>
<dbReference type="Pfam" id="PF03551">
    <property type="entry name" value="PadR"/>
    <property type="match status" value="1"/>
</dbReference>
<dbReference type="PANTHER" id="PTHR33169:SF14">
    <property type="entry name" value="TRANSCRIPTIONAL REGULATOR RV3488"/>
    <property type="match status" value="1"/>
</dbReference>
<protein>
    <submittedName>
        <fullName evidence="2">PadR family transcriptional regulator</fullName>
    </submittedName>
</protein>
<name>A0ABN6M9P7_9ACTN</name>
<dbReference type="RefSeq" id="WP_244387506.1">
    <property type="nucleotide sequence ID" value="NZ_AP025564.1"/>
</dbReference>